<accession>A0A0J6IML3</accession>
<reference evidence="3" key="3">
    <citation type="journal article" date="2010" name="Genome Res.">
        <title>Population genomic sequencing of Coccidioides fungi reveals recent hybridization and transposon control.</title>
        <authorList>
            <person name="Neafsey D.E."/>
            <person name="Barker B.M."/>
            <person name="Sharpton T.J."/>
            <person name="Stajich J.E."/>
            <person name="Park D.J."/>
            <person name="Whiston E."/>
            <person name="Hung C.-Y."/>
            <person name="McMahan C."/>
            <person name="White J."/>
            <person name="Sykes S."/>
            <person name="Heiman D."/>
            <person name="Young S."/>
            <person name="Zeng Q."/>
            <person name="Abouelleil A."/>
            <person name="Aftuck L."/>
            <person name="Bessette D."/>
            <person name="Brown A."/>
            <person name="FitzGerald M."/>
            <person name="Lui A."/>
            <person name="Macdonald J.P."/>
            <person name="Priest M."/>
            <person name="Orbach M.J."/>
            <person name="Galgiani J.N."/>
            <person name="Kirkland T.N."/>
            <person name="Cole G.T."/>
            <person name="Birren B.W."/>
            <person name="Henn M.R."/>
            <person name="Taylor J.W."/>
            <person name="Rounsley S.D."/>
        </authorList>
    </citation>
    <scope>NUCLEOTIDE SEQUENCE [LARGE SCALE GENOMIC DNA]</scope>
    <source>
        <strain evidence="3">RMSCC 3488</strain>
    </source>
</reference>
<evidence type="ECO:0000256" key="1">
    <source>
        <dbReference type="SAM" id="MobiDB-lite"/>
    </source>
</evidence>
<dbReference type="Proteomes" id="UP000054567">
    <property type="component" value="Unassembled WGS sequence"/>
</dbReference>
<sequence length="353" mass="38458">MTMSSPTTSARKAVHKLDIEKVSLNLQDRLGLAKVKYEQMYCLSTDPLDGSEGLSANGKRSSSTFSNGYRRFETPAASTPVTSPILTKDLPRSARSKHAAMFDLRSMEAMTNGSRKRRRCNSITQEPTKLPRFAGDHRSAIPPSSPTIGRQRPAVLVHTASFVSQSDTIPDDSLLSPEKISEHDIDPELPTSASLISSSPPRTPSPRHNRLPINNRNNQDGADLLMYLANSPTPMNLGEKGRVPDFLPSTPPAQHTYLPSLLSTPGGGFGANFSTPGQPFNFADFVNVTPSPAQRRWGSRTPQVIPKTPTTTKEVRKRLNFDALPPPTGASPASESAERKVKLALQLGEELHF</sequence>
<evidence type="ECO:0000313" key="2">
    <source>
        <dbReference type="EMBL" id="KMM73142.1"/>
    </source>
</evidence>
<dbReference type="PANTHER" id="PTHR40468:SF1">
    <property type="entry name" value="TOPOISOMERASE I DAMAGE AFFECTED PROTEIN 11"/>
    <property type="match status" value="1"/>
</dbReference>
<gene>
    <name evidence="2" type="ORF">CPAG_09431</name>
</gene>
<dbReference type="EMBL" id="DS268114">
    <property type="protein sequence ID" value="KMM73142.1"/>
    <property type="molecule type" value="Genomic_DNA"/>
</dbReference>
<reference evidence="3" key="2">
    <citation type="journal article" date="2009" name="Genome Res.">
        <title>Comparative genomic analyses of the human fungal pathogens Coccidioides and their relatives.</title>
        <authorList>
            <person name="Sharpton T.J."/>
            <person name="Stajich J.E."/>
            <person name="Rounsley S.D."/>
            <person name="Gardner M.J."/>
            <person name="Wortman J.R."/>
            <person name="Jordar V.S."/>
            <person name="Maiti R."/>
            <person name="Kodira C.D."/>
            <person name="Neafsey D.E."/>
            <person name="Zeng Q."/>
            <person name="Hung C.-Y."/>
            <person name="McMahan C."/>
            <person name="Muszewska A."/>
            <person name="Grynberg M."/>
            <person name="Mandel M.A."/>
            <person name="Kellner E.M."/>
            <person name="Barker B.M."/>
            <person name="Galgiani J.N."/>
            <person name="Orbach M.J."/>
            <person name="Kirkland T.N."/>
            <person name="Cole G.T."/>
            <person name="Henn M.R."/>
            <person name="Birren B.W."/>
            <person name="Taylor J.W."/>
        </authorList>
    </citation>
    <scope>NUCLEOTIDE SEQUENCE [LARGE SCALE GENOMIC DNA]</scope>
    <source>
        <strain evidence="3">RMSCC 3488</strain>
    </source>
</reference>
<organism evidence="2 3">
    <name type="scientific">Coccidioides posadasii RMSCC 3488</name>
    <dbReference type="NCBI Taxonomy" id="454284"/>
    <lineage>
        <taxon>Eukaryota</taxon>
        <taxon>Fungi</taxon>
        <taxon>Dikarya</taxon>
        <taxon>Ascomycota</taxon>
        <taxon>Pezizomycotina</taxon>
        <taxon>Eurotiomycetes</taxon>
        <taxon>Eurotiomycetidae</taxon>
        <taxon>Onygenales</taxon>
        <taxon>Onygenaceae</taxon>
        <taxon>Coccidioides</taxon>
    </lineage>
</organism>
<dbReference type="VEuPathDB" id="FungiDB:CPAG_09431"/>
<reference evidence="2 3" key="1">
    <citation type="submission" date="2007-06" db="EMBL/GenBank/DDBJ databases">
        <title>The Genome Sequence of Coccidioides posadasii RMSCC_3488.</title>
        <authorList>
            <consortium name="Coccidioides Genome Resources Consortium"/>
            <consortium name="The Broad Institute Genome Sequencing Platform"/>
            <person name="Henn M.R."/>
            <person name="Sykes S."/>
            <person name="Young S."/>
            <person name="Jaffe D."/>
            <person name="Berlin A."/>
            <person name="Alvarez P."/>
            <person name="Butler J."/>
            <person name="Gnerre S."/>
            <person name="Grabherr M."/>
            <person name="Mauceli E."/>
            <person name="Brockman W."/>
            <person name="Kodira C."/>
            <person name="Alvarado L."/>
            <person name="Zeng Q."/>
            <person name="Crawford M."/>
            <person name="Antoine C."/>
            <person name="Devon K."/>
            <person name="Galgiani J."/>
            <person name="Orsborn K."/>
            <person name="Lewis M.L."/>
            <person name="Nusbaum C."/>
            <person name="Galagan J."/>
            <person name="Birren B."/>
        </authorList>
    </citation>
    <scope>NUCLEOTIDE SEQUENCE [LARGE SCALE GENOMIC DNA]</scope>
    <source>
        <strain evidence="2 3">RMSCC 3488</strain>
    </source>
</reference>
<name>A0A0J6IML3_COCPO</name>
<feature type="region of interest" description="Disordered" evidence="1">
    <location>
        <begin position="292"/>
        <end position="313"/>
    </location>
</feature>
<proteinExistence type="predicted"/>
<dbReference type="PANTHER" id="PTHR40468">
    <property type="entry name" value="YALI0A15257P"/>
    <property type="match status" value="1"/>
</dbReference>
<dbReference type="OrthoDB" id="2163387at2759"/>
<protein>
    <submittedName>
        <fullName evidence="2">Uncharacterized protein</fullName>
    </submittedName>
</protein>
<dbReference type="AlphaFoldDB" id="A0A0J6IML3"/>
<evidence type="ECO:0000313" key="3">
    <source>
        <dbReference type="Proteomes" id="UP000054567"/>
    </source>
</evidence>
<feature type="region of interest" description="Disordered" evidence="1">
    <location>
        <begin position="183"/>
        <end position="218"/>
    </location>
</feature>
<feature type="region of interest" description="Disordered" evidence="1">
    <location>
        <begin position="129"/>
        <end position="151"/>
    </location>
</feature>